<name>A0A9D4V3R8_ADICA</name>
<keyword evidence="2" id="KW-1185">Reference proteome</keyword>
<gene>
    <name evidence="1" type="ORF">GOP47_0006517</name>
</gene>
<protein>
    <submittedName>
        <fullName evidence="1">Uncharacterized protein</fullName>
    </submittedName>
</protein>
<accession>A0A9D4V3R8</accession>
<evidence type="ECO:0000313" key="1">
    <source>
        <dbReference type="EMBL" id="KAI5078846.1"/>
    </source>
</evidence>
<comment type="caution">
    <text evidence="1">The sequence shown here is derived from an EMBL/GenBank/DDBJ whole genome shotgun (WGS) entry which is preliminary data.</text>
</comment>
<dbReference type="Proteomes" id="UP000886520">
    <property type="component" value="Chromosome 6"/>
</dbReference>
<proteinExistence type="predicted"/>
<evidence type="ECO:0000313" key="2">
    <source>
        <dbReference type="Proteomes" id="UP000886520"/>
    </source>
</evidence>
<dbReference type="EMBL" id="JABFUD020000006">
    <property type="protein sequence ID" value="KAI5078846.1"/>
    <property type="molecule type" value="Genomic_DNA"/>
</dbReference>
<dbReference type="AlphaFoldDB" id="A0A9D4V3R8"/>
<organism evidence="1 2">
    <name type="scientific">Adiantum capillus-veneris</name>
    <name type="common">Maidenhair fern</name>
    <dbReference type="NCBI Taxonomy" id="13818"/>
    <lineage>
        <taxon>Eukaryota</taxon>
        <taxon>Viridiplantae</taxon>
        <taxon>Streptophyta</taxon>
        <taxon>Embryophyta</taxon>
        <taxon>Tracheophyta</taxon>
        <taxon>Polypodiopsida</taxon>
        <taxon>Polypodiidae</taxon>
        <taxon>Polypodiales</taxon>
        <taxon>Pteridineae</taxon>
        <taxon>Pteridaceae</taxon>
        <taxon>Vittarioideae</taxon>
        <taxon>Adiantum</taxon>
    </lineage>
</organism>
<sequence>MDVNHVFIQSGKHVRGFMFSITTSCIIINKAISTNSTTSLDAVTIGTSSSNVAATGSLVVLACSCDSL</sequence>
<reference evidence="1" key="1">
    <citation type="submission" date="2021-01" db="EMBL/GenBank/DDBJ databases">
        <title>Adiantum capillus-veneris genome.</title>
        <authorList>
            <person name="Fang Y."/>
            <person name="Liao Q."/>
        </authorList>
    </citation>
    <scope>NUCLEOTIDE SEQUENCE</scope>
    <source>
        <strain evidence="1">H3</strain>
        <tissue evidence="1">Leaf</tissue>
    </source>
</reference>